<dbReference type="EMBL" id="LQZT01000005">
    <property type="protein sequence ID" value="OCW58625.1"/>
    <property type="molecule type" value="Genomic_DNA"/>
</dbReference>
<dbReference type="AlphaFoldDB" id="A0A1C1YYS5"/>
<feature type="domain" description="LssY-like C-terminal" evidence="1">
    <location>
        <begin position="41"/>
        <end position="222"/>
    </location>
</feature>
<comment type="caution">
    <text evidence="2">The sequence shown here is derived from an EMBL/GenBank/DDBJ whole genome shotgun (WGS) entry which is preliminary data.</text>
</comment>
<dbReference type="OrthoDB" id="3725455at2"/>
<name>A0A1C1YYS5_9HYPH</name>
<accession>A0A1C1YYS5</accession>
<sequence length="231" mass="24923">MRRRMAVALIVLPVLYAAAAYVLAPLAWDFIDRSSPVPDTSPRLTETADHRPGDPLNVMLIADEARLTAAMLAAGWTAADPLGVRSALDIAADIMLDRPYAAAPVSRLYLFGRAEDLAFEKPAGPDPKTRHHVRLWRLAETAGEGAPRFIGAVSFDKGIGFSRETGQLTHHISAEVDRERDGLRNDLERTGLVTRSVLEPGFHPVLSGRNGGGDSWVTDGALWIGTLAATP</sequence>
<gene>
    <name evidence="2" type="ORF">AWJ14_05660</name>
</gene>
<protein>
    <recommendedName>
        <fullName evidence="1">LssY-like C-terminal domain-containing protein</fullName>
    </recommendedName>
</protein>
<evidence type="ECO:0000313" key="2">
    <source>
        <dbReference type="EMBL" id="OCW58625.1"/>
    </source>
</evidence>
<dbReference type="Pfam" id="PF14067">
    <property type="entry name" value="LssY_C"/>
    <property type="match status" value="1"/>
</dbReference>
<organism evidence="2 3">
    <name type="scientific">Hoeflea olei</name>
    <dbReference type="NCBI Taxonomy" id="1480615"/>
    <lineage>
        <taxon>Bacteria</taxon>
        <taxon>Pseudomonadati</taxon>
        <taxon>Pseudomonadota</taxon>
        <taxon>Alphaproteobacteria</taxon>
        <taxon>Hyphomicrobiales</taxon>
        <taxon>Rhizobiaceae</taxon>
        <taxon>Hoeflea</taxon>
    </lineage>
</organism>
<dbReference type="STRING" id="1480615.AWJ14_05660"/>
<proteinExistence type="predicted"/>
<evidence type="ECO:0000313" key="3">
    <source>
        <dbReference type="Proteomes" id="UP000094795"/>
    </source>
</evidence>
<evidence type="ECO:0000259" key="1">
    <source>
        <dbReference type="Pfam" id="PF14067"/>
    </source>
</evidence>
<dbReference type="Proteomes" id="UP000094795">
    <property type="component" value="Unassembled WGS sequence"/>
</dbReference>
<reference evidence="2 3" key="1">
    <citation type="submission" date="2015-12" db="EMBL/GenBank/DDBJ databases">
        <authorList>
            <person name="Shamseldin A."/>
            <person name="Moawad H."/>
            <person name="Abd El-Rahim W.M."/>
            <person name="Sadowsky M.J."/>
        </authorList>
    </citation>
    <scope>NUCLEOTIDE SEQUENCE [LARGE SCALE GENOMIC DNA]</scope>
    <source>
        <strain evidence="2 3">JC234</strain>
    </source>
</reference>
<dbReference type="InterPro" id="IPR025902">
    <property type="entry name" value="LssY-like-C_dom"/>
</dbReference>
<dbReference type="RefSeq" id="WP_066176220.1">
    <property type="nucleotide sequence ID" value="NZ_LQZT01000005.1"/>
</dbReference>
<keyword evidence="3" id="KW-1185">Reference proteome</keyword>